<evidence type="ECO:0000256" key="1">
    <source>
        <dbReference type="SAM" id="MobiDB-lite"/>
    </source>
</evidence>
<protein>
    <recommendedName>
        <fullName evidence="4">Methyltransferase domain-containing protein</fullName>
    </recommendedName>
</protein>
<feature type="compositionally biased region" description="Low complexity" evidence="1">
    <location>
        <begin position="15"/>
        <end position="48"/>
    </location>
</feature>
<organism evidence="3">
    <name type="scientific">Chlorella variabilis</name>
    <name type="common">Green alga</name>
    <dbReference type="NCBI Taxonomy" id="554065"/>
    <lineage>
        <taxon>Eukaryota</taxon>
        <taxon>Viridiplantae</taxon>
        <taxon>Chlorophyta</taxon>
        <taxon>core chlorophytes</taxon>
        <taxon>Trebouxiophyceae</taxon>
        <taxon>Chlorellales</taxon>
        <taxon>Chlorellaceae</taxon>
        <taxon>Chlorella clade</taxon>
        <taxon>Chlorella</taxon>
    </lineage>
</organism>
<dbReference type="InterPro" id="IPR029063">
    <property type="entry name" value="SAM-dependent_MTases_sf"/>
</dbReference>
<dbReference type="Proteomes" id="UP000008141">
    <property type="component" value="Unassembled WGS sequence"/>
</dbReference>
<feature type="compositionally biased region" description="Acidic residues" evidence="1">
    <location>
        <begin position="49"/>
        <end position="77"/>
    </location>
</feature>
<name>E1ZID0_CHLVA</name>
<dbReference type="GeneID" id="17353878"/>
<accession>E1ZID0</accession>
<proteinExistence type="predicted"/>
<dbReference type="Gene3D" id="3.40.50.150">
    <property type="entry name" value="Vaccinia Virus protein VP39"/>
    <property type="match status" value="1"/>
</dbReference>
<feature type="compositionally biased region" description="Low complexity" evidence="1">
    <location>
        <begin position="78"/>
        <end position="94"/>
    </location>
</feature>
<evidence type="ECO:0008006" key="4">
    <source>
        <dbReference type="Google" id="ProtNLM"/>
    </source>
</evidence>
<dbReference type="eggNOG" id="ENOG502S4RI">
    <property type="taxonomic scope" value="Eukaryota"/>
</dbReference>
<keyword evidence="3" id="KW-1185">Reference proteome</keyword>
<dbReference type="SUPFAM" id="SSF53335">
    <property type="entry name" value="S-adenosyl-L-methionine-dependent methyltransferases"/>
    <property type="match status" value="1"/>
</dbReference>
<feature type="region of interest" description="Disordered" evidence="1">
    <location>
        <begin position="1"/>
        <end position="122"/>
    </location>
</feature>
<gene>
    <name evidence="2" type="ORF">CHLNCDRAFT_135522</name>
</gene>
<dbReference type="OrthoDB" id="512550at2759"/>
<dbReference type="InParanoid" id="E1ZID0"/>
<evidence type="ECO:0000313" key="2">
    <source>
        <dbReference type="EMBL" id="EFN54136.1"/>
    </source>
</evidence>
<sequence length="399" mass="43914">MHIVHTGQLKLPPGTQQAVPATEAVAASTAAAAATAEAAAAEAAAQEQQPEDGAEQLAQEEEGLLQPTQEEEMEEPEQPTQEQEAPEQTEAQEPPEQPINPAAVAQDQPAAENSGGPNDVDLRTTECMKLGVKYAEKLKKEGRSVYDNEWNRQFTSPISKGLPRAFLDFAQWSGTDKVTDHAYHYAYTRYLSHVRFTDLRMLEIGLGCDMGYGPGASLKLWHAFLPCAKISFVEYDRECAVKWKDSVKKEAGGKLYIGNFDMIVDDGSHDPGHQLATLTALWPTIEPGGIYVIEDLHNHFGRPLGDDDDPPAPISLYMQLIHFVNCRTGVFYLLHHSRKQWCRNEAQNSVFNDVIAVDCSPELCVMVKGGPAQLPEPDQEELEYEANLKKAEAAAAKGM</sequence>
<dbReference type="RefSeq" id="XP_005846238.1">
    <property type="nucleotide sequence ID" value="XM_005846176.1"/>
</dbReference>
<dbReference type="EMBL" id="GL433848">
    <property type="protein sequence ID" value="EFN54136.1"/>
    <property type="molecule type" value="Genomic_DNA"/>
</dbReference>
<dbReference type="KEGG" id="cvr:CHLNCDRAFT_135522"/>
<evidence type="ECO:0000313" key="3">
    <source>
        <dbReference type="Proteomes" id="UP000008141"/>
    </source>
</evidence>
<dbReference type="AlphaFoldDB" id="E1ZID0"/>
<reference evidence="2 3" key="1">
    <citation type="journal article" date="2010" name="Plant Cell">
        <title>The Chlorella variabilis NC64A genome reveals adaptation to photosymbiosis, coevolution with viruses, and cryptic sex.</title>
        <authorList>
            <person name="Blanc G."/>
            <person name="Duncan G."/>
            <person name="Agarkova I."/>
            <person name="Borodovsky M."/>
            <person name="Gurnon J."/>
            <person name="Kuo A."/>
            <person name="Lindquist E."/>
            <person name="Lucas S."/>
            <person name="Pangilinan J."/>
            <person name="Polle J."/>
            <person name="Salamov A."/>
            <person name="Terry A."/>
            <person name="Yamada T."/>
            <person name="Dunigan D.D."/>
            <person name="Grigoriev I.V."/>
            <person name="Claverie J.M."/>
            <person name="Van Etten J.L."/>
        </authorList>
    </citation>
    <scope>NUCLEOTIDE SEQUENCE [LARGE SCALE GENOMIC DNA]</scope>
    <source>
        <strain evidence="2 3">NC64A</strain>
    </source>
</reference>